<evidence type="ECO:0000256" key="1">
    <source>
        <dbReference type="ARBA" id="ARBA00022729"/>
    </source>
</evidence>
<gene>
    <name evidence="9" type="ORF">J8273_8846</name>
</gene>
<dbReference type="InterPro" id="IPR028994">
    <property type="entry name" value="Integrin_alpha_N"/>
</dbReference>
<feature type="repeat" description="FG-GAP" evidence="4">
    <location>
        <begin position="128"/>
        <end position="178"/>
    </location>
</feature>
<evidence type="ECO:0000256" key="3">
    <source>
        <dbReference type="ARBA" id="ARBA00023180"/>
    </source>
</evidence>
<dbReference type="GO" id="GO:0005524">
    <property type="term" value="F:ATP binding"/>
    <property type="evidence" value="ECO:0007669"/>
    <property type="project" value="InterPro"/>
</dbReference>
<reference evidence="9" key="1">
    <citation type="submission" date="2021-05" db="EMBL/GenBank/DDBJ databases">
        <title>A free-living protist that lacks canonical eukaryotic 1 DNA replication and segregation systems.</title>
        <authorList>
            <person name="Salas-Leiva D.E."/>
            <person name="Tromer E.C."/>
            <person name="Curtis B.A."/>
            <person name="Jerlstrom-Hultqvist J."/>
            <person name="Kolisko M."/>
            <person name="Yi Z."/>
            <person name="Salas-Leiva J.S."/>
            <person name="Gallot-Lavallee L."/>
            <person name="Kops G.J.P.L."/>
            <person name="Archibald J.M."/>
            <person name="Simpson A.G.B."/>
            <person name="Roger A.J."/>
        </authorList>
    </citation>
    <scope>NUCLEOTIDE SEQUENCE</scope>
    <source>
        <strain evidence="9">BICM</strain>
    </source>
</reference>
<dbReference type="OrthoDB" id="346907at2759"/>
<dbReference type="SMART" id="SM00220">
    <property type="entry name" value="S_TKc"/>
    <property type="match status" value="1"/>
</dbReference>
<keyword evidence="9" id="KW-0808">Transferase</keyword>
<dbReference type="PROSITE" id="PS50011">
    <property type="entry name" value="PROTEIN_KINASE_DOM"/>
    <property type="match status" value="1"/>
</dbReference>
<feature type="compositionally biased region" description="Low complexity" evidence="5">
    <location>
        <begin position="1260"/>
        <end position="1272"/>
    </location>
</feature>
<proteinExistence type="predicted"/>
<evidence type="ECO:0000256" key="7">
    <source>
        <dbReference type="SAM" id="SignalP"/>
    </source>
</evidence>
<dbReference type="Gene3D" id="1.10.510.10">
    <property type="entry name" value="Transferase(Phosphotransferase) domain 1"/>
    <property type="match status" value="1"/>
</dbReference>
<keyword evidence="6" id="KW-0812">Transmembrane</keyword>
<evidence type="ECO:0000313" key="9">
    <source>
        <dbReference type="EMBL" id="KAG9389553.1"/>
    </source>
</evidence>
<evidence type="ECO:0000313" key="10">
    <source>
        <dbReference type="Proteomes" id="UP000717585"/>
    </source>
</evidence>
<dbReference type="InterPro" id="IPR011641">
    <property type="entry name" value="Tyr-kin_ephrin_A/B_rcpt-like"/>
</dbReference>
<keyword evidence="1 7" id="KW-0732">Signal</keyword>
<comment type="caution">
    <text evidence="9">The sequence shown here is derived from an EMBL/GenBank/DDBJ whole genome shotgun (WGS) entry which is preliminary data.</text>
</comment>
<dbReference type="PANTHER" id="PTHR44329">
    <property type="entry name" value="SERINE/THREONINE-PROTEIN KINASE TNNI3K-RELATED"/>
    <property type="match status" value="1"/>
</dbReference>
<evidence type="ECO:0000256" key="6">
    <source>
        <dbReference type="SAM" id="Phobius"/>
    </source>
</evidence>
<dbReference type="Pfam" id="PF14312">
    <property type="entry name" value="FG-GAP_2"/>
    <property type="match status" value="1"/>
</dbReference>
<evidence type="ECO:0000256" key="2">
    <source>
        <dbReference type="ARBA" id="ARBA00022737"/>
    </source>
</evidence>
<dbReference type="Gene3D" id="2.130.10.130">
    <property type="entry name" value="Integrin alpha, N-terminal"/>
    <property type="match status" value="1"/>
</dbReference>
<dbReference type="Pfam" id="PF07714">
    <property type="entry name" value="PK_Tyr_Ser-Thr"/>
    <property type="match status" value="1"/>
</dbReference>
<dbReference type="PROSITE" id="PS51470">
    <property type="entry name" value="FG_GAP"/>
    <property type="match status" value="1"/>
</dbReference>
<evidence type="ECO:0000259" key="8">
    <source>
        <dbReference type="PROSITE" id="PS50011"/>
    </source>
</evidence>
<dbReference type="InterPro" id="IPR008271">
    <property type="entry name" value="Ser/Thr_kinase_AS"/>
</dbReference>
<dbReference type="PROSITE" id="PS00108">
    <property type="entry name" value="PROTEIN_KINASE_ST"/>
    <property type="match status" value="1"/>
</dbReference>
<keyword evidence="2" id="KW-0677">Repeat</keyword>
<dbReference type="EMBL" id="JAHDYR010000069">
    <property type="protein sequence ID" value="KAG9389553.1"/>
    <property type="molecule type" value="Genomic_DNA"/>
</dbReference>
<dbReference type="SUPFAM" id="SSF56112">
    <property type="entry name" value="Protein kinase-like (PK-like)"/>
    <property type="match status" value="1"/>
</dbReference>
<keyword evidence="6" id="KW-0472">Membrane</keyword>
<organism evidence="9 10">
    <name type="scientific">Carpediemonas membranifera</name>
    <dbReference type="NCBI Taxonomy" id="201153"/>
    <lineage>
        <taxon>Eukaryota</taxon>
        <taxon>Metamonada</taxon>
        <taxon>Carpediemonas-like organisms</taxon>
        <taxon>Carpediemonas</taxon>
    </lineage>
</organism>
<evidence type="ECO:0000256" key="4">
    <source>
        <dbReference type="PROSITE-ProRule" id="PRU00803"/>
    </source>
</evidence>
<feature type="transmembrane region" description="Helical" evidence="6">
    <location>
        <begin position="1105"/>
        <end position="1123"/>
    </location>
</feature>
<dbReference type="InterPro" id="IPR013519">
    <property type="entry name" value="Int_alpha_beta-p"/>
</dbReference>
<dbReference type="SUPFAM" id="SSF57184">
    <property type="entry name" value="Growth factor receptor domain"/>
    <property type="match status" value="2"/>
</dbReference>
<dbReference type="Proteomes" id="UP000717585">
    <property type="component" value="Unassembled WGS sequence"/>
</dbReference>
<dbReference type="Gene3D" id="2.10.50.10">
    <property type="entry name" value="Tumor Necrosis Factor Receptor, subunit A, domain 2"/>
    <property type="match status" value="2"/>
</dbReference>
<keyword evidence="6" id="KW-1133">Transmembrane helix</keyword>
<dbReference type="InterPro" id="IPR001245">
    <property type="entry name" value="Ser-Thr/Tyr_kinase_cat_dom"/>
</dbReference>
<feature type="domain" description="Protein kinase" evidence="8">
    <location>
        <begin position="1343"/>
        <end position="1595"/>
    </location>
</feature>
<feature type="transmembrane region" description="Helical" evidence="6">
    <location>
        <begin position="979"/>
        <end position="1004"/>
    </location>
</feature>
<accession>A0A8J6AVW5</accession>
<feature type="region of interest" description="Disordered" evidence="5">
    <location>
        <begin position="1237"/>
        <end position="1272"/>
    </location>
</feature>
<keyword evidence="10" id="KW-1185">Reference proteome</keyword>
<evidence type="ECO:0000256" key="5">
    <source>
        <dbReference type="SAM" id="MobiDB-lite"/>
    </source>
</evidence>
<sequence length="1703" mass="178724">MQVLHWLILSLLFSLVWCRKSINSTSATFGKTLCSDELSLVVSDPYAPNDDSDVVGALYVYRMENEEWVSVVKLQPDSFATGMYLGVNPQAMNMTTEHLAVGAYGYNSEAGAVFVFTRSGYAIDTDPTLLTAPDAQPGDHFGWSISIEGNTILVGAPGRNSDTGAVYVCSLSTAWSVGSAFAPDSANTGDSFGTGVVVYQSFYYISNPGAAKVFIYSPTFVEQVDPSDGREIIPEASQGAKRFGAALSMYYDHLYVTDPDCTVAGYPEAGCVHGFIIDNTASGPYASADHLFAANPNPSAYAHFGSTLGAAHGSNGFNTMVVGAPNSTVESDGIAYVYSSLTGGEYHLSWTIPSPFGGTGMGMAASLEAFERYVIAESGSVHTFNATCPPSMKSTDGVNCAFPCARGEYSDFYADTCLVCPAGTYSNDLGAVECITANAGFYVAEHSSHIAQVACPYPYTSAAKASTCTQTVGDSCPAGYQTTDGTRCTLCPLGTYSPAEGTLCVTAGSELYVPLADRTAAVACPADYAADPDHYTCIYDTACPAGSDGSSSCVACEPGTFSDQPGAMCQAPSPDHYVPPTRLTEVACPAGFSVSSDKTTCINNTACSPGTAGDSACTECLAGTYSAVAGSMCLDAEPGFYTAAGASNMVPCPAGSASGVYGATECTPCDNGTYAESAGQVTCAACPIRTSTPADGFGHVGCTPFVTDTLVIGVGSTLSQAIAFDTAVLSVGVASASAKVGTDIFACKVLDSPTSSATFLVPVLPLSVEGAATNVTIGYTLADSTAGSLTLSLNSNFEFPAATALFDGLSMSSRMTSPVCATAQTVHGLGSTLPFDSARLDSAIQCLSSETTVTAAAMVGAFTPRLTEDSVLEEGSDVCIELTAAEFIGVTGVLFVLDGTSITPRVVNGTVCARVPVQIDTATVDAIATIDATSSSGNLVVKIAGNEIFSGTVPTTRDTPADEWLLTVLVGSIGTSVSVLLVVVIGLLAASTITMTVVSVLFLIPRLRSAKTRLSLTAPADLESSAGLESSERSFTPFSEPDCLPESVEVPFIPIDQISSEAVFSVLGITPRTQAKLSPAVSDAIPSAAMDPAQVDFRESSQEQLVSGILAAAASVVVLAPHVRTNKRQAEILSHAARFIVKYMLLDKTAAGSPEAPASSNDDCWDEENLKAIAHTLFNARELLREYASDQWVDQARRDATIAQSRATTDGGSEMVSQSSLQITQLAESLLGLTPMQPVPAKAGKKRARRVSSTDETDGSTFDSNFSSMSSSTSASQSLLGRRLLRNVDVSSVRLRLDTASKEDYEDNTRALGPANNNKLLDAHEGELLIDPTDPFFVPVQSIAVGKSIAKGGFGEIFEGTYYNAKAAIKTIPVGGVDDKHRQMILRELKVHSKLRHDSVIQLYGVAQTADTILIAMQFAEQSLTNILRNHQPLRWETRLAIAKDVAEGMAFIYANGVQHRDLKSLNVLMVNGRAKIADFGLSKVTGFGNGHQTTDGRLHCSPPWTAPEVFLLEPFTEMADVYSFGILLWELATRTFPYTGMGMYEIARHVKGRKRPAVPEAIPGWMAELMTKCWAHHPTTRPTFAEIVKRLETIAMDPGSMPDPDMDPALASVHFSVISDASLAATDDASFDGSGSLSLSSSQMSADSVSVSAPAPKKAASKDANPPAFAGLGVLHTVAETNETVGSMLTGDAFWSDYSVRE</sequence>
<dbReference type="SMART" id="SM00191">
    <property type="entry name" value="Int_alpha"/>
    <property type="match status" value="2"/>
</dbReference>
<dbReference type="InterPro" id="IPR009030">
    <property type="entry name" value="Growth_fac_rcpt_cys_sf"/>
</dbReference>
<dbReference type="GO" id="GO:0004674">
    <property type="term" value="F:protein serine/threonine kinase activity"/>
    <property type="evidence" value="ECO:0007669"/>
    <property type="project" value="TreeGrafter"/>
</dbReference>
<feature type="signal peptide" evidence="7">
    <location>
        <begin position="1"/>
        <end position="18"/>
    </location>
</feature>
<feature type="chain" id="PRO_5035305136" evidence="7">
    <location>
        <begin position="19"/>
        <end position="1703"/>
    </location>
</feature>
<keyword evidence="9" id="KW-0418">Kinase</keyword>
<keyword evidence="3" id="KW-0325">Glycoprotein</keyword>
<protein>
    <submittedName>
        <fullName evidence="9">Protein tyrosine kinase</fullName>
    </submittedName>
</protein>
<dbReference type="InterPro" id="IPR011009">
    <property type="entry name" value="Kinase-like_dom_sf"/>
</dbReference>
<name>A0A8J6AVW5_9EUKA</name>
<dbReference type="SMART" id="SM01411">
    <property type="entry name" value="Ephrin_rec_like"/>
    <property type="match status" value="5"/>
</dbReference>
<dbReference type="CDD" id="cd13999">
    <property type="entry name" value="STKc_MAP3K-like"/>
    <property type="match status" value="1"/>
</dbReference>
<dbReference type="InterPro" id="IPR013517">
    <property type="entry name" value="FG-GAP"/>
</dbReference>
<dbReference type="InterPro" id="IPR051681">
    <property type="entry name" value="Ser/Thr_Kinases-Pseudokinases"/>
</dbReference>
<dbReference type="InterPro" id="IPR000719">
    <property type="entry name" value="Prot_kinase_dom"/>
</dbReference>
<dbReference type="Pfam" id="PF07699">
    <property type="entry name" value="Ephrin_rec_like"/>
    <property type="match status" value="1"/>
</dbReference>